<dbReference type="SUPFAM" id="SSF101874">
    <property type="entry name" value="YceI-like"/>
    <property type="match status" value="1"/>
</dbReference>
<evidence type="ECO:0000259" key="2">
    <source>
        <dbReference type="SMART" id="SM00867"/>
    </source>
</evidence>
<protein>
    <submittedName>
        <fullName evidence="3">YceI family protein</fullName>
    </submittedName>
</protein>
<sequence length="207" mass="21600">MRPYLLPLACLVLAAPLVAQNAPGGPPGTADPARVAAGRYTVDTGHTQILWQVDHLGFSKYDGQFGGVTGTLDLDPANLSGARVAVTIPASGLVTTVDGLTKHMLTPDFLDPAKYPTASFTSTKVEKTGAATARITGDLTLLGVTRPVTLDTRFVGAGPGMDKAKTLNIGFQATGTLKRSEFGMEFGVPMVSDEVDIRINAAFVRVG</sequence>
<dbReference type="PANTHER" id="PTHR34406:SF1">
    <property type="entry name" value="PROTEIN YCEI"/>
    <property type="match status" value="1"/>
</dbReference>
<dbReference type="InterPro" id="IPR036761">
    <property type="entry name" value="TTHA0802/YceI-like_sf"/>
</dbReference>
<evidence type="ECO:0000256" key="1">
    <source>
        <dbReference type="SAM" id="SignalP"/>
    </source>
</evidence>
<keyword evidence="1" id="KW-0732">Signal</keyword>
<feature type="chain" id="PRO_5045450751" evidence="1">
    <location>
        <begin position="22"/>
        <end position="207"/>
    </location>
</feature>
<comment type="caution">
    <text evidence="3">The sequence shown here is derived from an EMBL/GenBank/DDBJ whole genome shotgun (WGS) entry which is preliminary data.</text>
</comment>
<dbReference type="RefSeq" id="WP_315728078.1">
    <property type="nucleotide sequence ID" value="NZ_JAVUPU010000011.1"/>
</dbReference>
<evidence type="ECO:0000313" key="3">
    <source>
        <dbReference type="EMBL" id="MDT9600682.1"/>
    </source>
</evidence>
<reference evidence="3 4" key="1">
    <citation type="submission" date="2023-05" db="EMBL/GenBank/DDBJ databases">
        <authorList>
            <person name="Guo Y."/>
        </authorList>
    </citation>
    <scope>NUCLEOTIDE SEQUENCE [LARGE SCALE GENOMIC DNA]</scope>
    <source>
        <strain evidence="3 4">GR2756</strain>
    </source>
</reference>
<name>A0ABU3QBB2_9SPHN</name>
<organism evidence="3 4">
    <name type="scientific">Sphingosinicella rhizophila</name>
    <dbReference type="NCBI Taxonomy" id="3050082"/>
    <lineage>
        <taxon>Bacteria</taxon>
        <taxon>Pseudomonadati</taxon>
        <taxon>Pseudomonadota</taxon>
        <taxon>Alphaproteobacteria</taxon>
        <taxon>Sphingomonadales</taxon>
        <taxon>Sphingosinicellaceae</taxon>
        <taxon>Sphingosinicella</taxon>
    </lineage>
</organism>
<evidence type="ECO:0000313" key="4">
    <source>
        <dbReference type="Proteomes" id="UP001259572"/>
    </source>
</evidence>
<dbReference type="EMBL" id="JAVUPU010000011">
    <property type="protein sequence ID" value="MDT9600682.1"/>
    <property type="molecule type" value="Genomic_DNA"/>
</dbReference>
<feature type="domain" description="Lipid/polyisoprenoid-binding YceI-like" evidence="2">
    <location>
        <begin position="39"/>
        <end position="204"/>
    </location>
</feature>
<gene>
    <name evidence="3" type="ORF">RQX22_17100</name>
</gene>
<proteinExistence type="predicted"/>
<dbReference type="Pfam" id="PF04264">
    <property type="entry name" value="YceI"/>
    <property type="match status" value="1"/>
</dbReference>
<keyword evidence="4" id="KW-1185">Reference proteome</keyword>
<dbReference type="Proteomes" id="UP001259572">
    <property type="component" value="Unassembled WGS sequence"/>
</dbReference>
<dbReference type="InterPro" id="IPR007372">
    <property type="entry name" value="Lipid/polyisoprenoid-bd_YceI"/>
</dbReference>
<accession>A0ABU3QBB2</accession>
<feature type="signal peptide" evidence="1">
    <location>
        <begin position="1"/>
        <end position="21"/>
    </location>
</feature>
<dbReference type="SMART" id="SM00867">
    <property type="entry name" value="YceI"/>
    <property type="match status" value="1"/>
</dbReference>
<dbReference type="Gene3D" id="2.40.128.110">
    <property type="entry name" value="Lipid/polyisoprenoid-binding, YceI-like"/>
    <property type="match status" value="1"/>
</dbReference>
<dbReference type="PANTHER" id="PTHR34406">
    <property type="entry name" value="PROTEIN YCEI"/>
    <property type="match status" value="1"/>
</dbReference>